<name>A0A0N5CAD3_STREA</name>
<accession>A0A0N5CAD3</accession>
<evidence type="ECO:0000313" key="2">
    <source>
        <dbReference type="WBParaSite" id="SPAL_0001485500.1"/>
    </source>
</evidence>
<dbReference type="Proteomes" id="UP000046392">
    <property type="component" value="Unplaced"/>
</dbReference>
<evidence type="ECO:0000313" key="1">
    <source>
        <dbReference type="Proteomes" id="UP000046392"/>
    </source>
</evidence>
<proteinExistence type="predicted"/>
<sequence>MIDDSFIQYLSQCMQSNHAPGIMAAYREVLDGSRPIEDKRDVTFRDKYHCDITINSSNFITVSDLIPDDDHDAKIYNSNDVTKLEINIHAKKVKKNSFYKVKCSIASKINKVLSSVSCVNELSLEFFGPEFVYNHIQDIIMEIKNDYISMLSINFKKNDSPSIFKPEKPLITNEKFLHGFKNLKCFQIEKHMFGYTMYDVTSIDILSKIKGLSLHLNGFSNFYPSSPDTSEKVSLNGVLSKIIKNKIYFSLSTGKFESEPRFMSWLEDSDVSSLSLITSIEIMNFTVMNLHKLTKFLPYMINLQSLKIGIVEVGPTFNMENRNLSYIYKSFKNLKQLKTIVISLAYSEDGCDLFSRIFKEIGGTINNGADQDMYQKDIIPFLSMAPECLENLYLNGKFNITNEITSKLNKSFPNLSFLFFGSLRNAETKSIEVFENLEMFVNLSPFTFELPKNIQLCMVGADSRTSNTEDFPDFLHNLSKASYSDVDSNIPKIFARYKKCFEHYRGLKCLKREYDLYGSVKGKIFFNSCYYLLKFKECIGEICNLDKLSNLEMSI</sequence>
<reference evidence="2" key="1">
    <citation type="submission" date="2017-02" db="UniProtKB">
        <authorList>
            <consortium name="WormBaseParasite"/>
        </authorList>
    </citation>
    <scope>IDENTIFICATION</scope>
</reference>
<dbReference type="WBParaSite" id="SPAL_0001485500.1">
    <property type="protein sequence ID" value="SPAL_0001485500.1"/>
    <property type="gene ID" value="SPAL_0001485500"/>
</dbReference>
<dbReference type="SUPFAM" id="SSF52047">
    <property type="entry name" value="RNI-like"/>
    <property type="match status" value="1"/>
</dbReference>
<dbReference type="AlphaFoldDB" id="A0A0N5CAD3"/>
<organism evidence="1 2">
    <name type="scientific">Strongyloides papillosus</name>
    <name type="common">Intestinal threadworm</name>
    <dbReference type="NCBI Taxonomy" id="174720"/>
    <lineage>
        <taxon>Eukaryota</taxon>
        <taxon>Metazoa</taxon>
        <taxon>Ecdysozoa</taxon>
        <taxon>Nematoda</taxon>
        <taxon>Chromadorea</taxon>
        <taxon>Rhabditida</taxon>
        <taxon>Tylenchina</taxon>
        <taxon>Panagrolaimomorpha</taxon>
        <taxon>Strongyloidoidea</taxon>
        <taxon>Strongyloididae</taxon>
        <taxon>Strongyloides</taxon>
    </lineage>
</organism>
<protein>
    <submittedName>
        <fullName evidence="2">F-box domain-containing protein</fullName>
    </submittedName>
</protein>
<keyword evidence="1" id="KW-1185">Reference proteome</keyword>